<keyword evidence="2" id="KW-1185">Reference proteome</keyword>
<sequence>LDPQSLKGLLRPHLGGQWQAGSPTLRIPYSRTLDALDPLTLTGRAEQLLVAPLHAGLTRFITGNPEPQSDLAHHWQISHDGPRWQFFLPSQLRWHNGEPLTGQQLLQTLGKLHPHPRSQQSLANVAAISLPHA</sequence>
<evidence type="ECO:0000313" key="1">
    <source>
        <dbReference type="EMBL" id="MEX3175502.1"/>
    </source>
</evidence>
<feature type="non-terminal residue" evidence="1">
    <location>
        <position position="133"/>
    </location>
</feature>
<dbReference type="Proteomes" id="UP001558101">
    <property type="component" value="Unassembled WGS sequence"/>
</dbReference>
<name>A0ABV3UT42_9GAMM</name>
<proteinExistence type="predicted"/>
<evidence type="ECO:0000313" key="2">
    <source>
        <dbReference type="Proteomes" id="UP001558101"/>
    </source>
</evidence>
<accession>A0ABV3UT42</accession>
<protein>
    <submittedName>
        <fullName evidence="1">SgrR family transcriptional regulator</fullName>
    </submittedName>
</protein>
<gene>
    <name evidence="1" type="ORF">AB4M04_25975</name>
</gene>
<reference evidence="1 2" key="1">
    <citation type="submission" date="2024-07" db="EMBL/GenBank/DDBJ databases">
        <title>Genomes of novel Serratia strains from suburban soil.</title>
        <authorList>
            <person name="Markert E.X."/>
            <person name="Severe K."/>
            <person name="Severe L."/>
            <person name="Twing K.I."/>
            <person name="Ward L.M."/>
        </authorList>
    </citation>
    <scope>NUCLEOTIDE SEQUENCE [LARGE SCALE GENOMIC DNA]</scope>
    <source>
        <strain evidence="1 2">3C-UT</strain>
    </source>
</reference>
<dbReference type="EMBL" id="JBFQXQ010000095">
    <property type="protein sequence ID" value="MEX3175502.1"/>
    <property type="molecule type" value="Genomic_DNA"/>
</dbReference>
<organism evidence="1 2">
    <name type="scientific">Serratia quinivorans</name>
    <dbReference type="NCBI Taxonomy" id="137545"/>
    <lineage>
        <taxon>Bacteria</taxon>
        <taxon>Pseudomonadati</taxon>
        <taxon>Pseudomonadota</taxon>
        <taxon>Gammaproteobacteria</taxon>
        <taxon>Enterobacterales</taxon>
        <taxon>Yersiniaceae</taxon>
        <taxon>Serratia</taxon>
    </lineage>
</organism>
<feature type="non-terminal residue" evidence="1">
    <location>
        <position position="1"/>
    </location>
</feature>
<dbReference type="Gene3D" id="3.40.190.10">
    <property type="entry name" value="Periplasmic binding protein-like II"/>
    <property type="match status" value="1"/>
</dbReference>
<comment type="caution">
    <text evidence="1">The sequence shown here is derived from an EMBL/GenBank/DDBJ whole genome shotgun (WGS) entry which is preliminary data.</text>
</comment>
<dbReference type="SUPFAM" id="SSF53850">
    <property type="entry name" value="Periplasmic binding protein-like II"/>
    <property type="match status" value="1"/>
</dbReference>